<keyword evidence="1" id="KW-0472">Membrane</keyword>
<dbReference type="Gramene" id="OQU81457">
    <property type="protein sequence ID" value="OQU81457"/>
    <property type="gene ID" value="SORBI_3006G061401"/>
</dbReference>
<reference evidence="3" key="2">
    <citation type="journal article" date="2018" name="Plant J.">
        <title>The Sorghum bicolor reference genome: improved assembly, gene annotations, a transcriptome atlas, and signatures of genome organization.</title>
        <authorList>
            <person name="McCormick R.F."/>
            <person name="Truong S.K."/>
            <person name="Sreedasyam A."/>
            <person name="Jenkins J."/>
            <person name="Shu S."/>
            <person name="Sims D."/>
            <person name="Kennedy M."/>
            <person name="Amirebrahimi M."/>
            <person name="Weers B.D."/>
            <person name="McKinley B."/>
            <person name="Mattison A."/>
            <person name="Morishige D.T."/>
            <person name="Grimwood J."/>
            <person name="Schmutz J."/>
            <person name="Mullet J.E."/>
        </authorList>
    </citation>
    <scope>NUCLEOTIDE SEQUENCE [LARGE SCALE GENOMIC DNA]</scope>
    <source>
        <strain evidence="3">cv. BTx623</strain>
    </source>
</reference>
<accession>A0A1Z5RCL2</accession>
<keyword evidence="1" id="KW-0812">Transmembrane</keyword>
<dbReference type="AlphaFoldDB" id="A0A1Z5RCL2"/>
<protein>
    <submittedName>
        <fullName evidence="2">Uncharacterized protein</fullName>
    </submittedName>
</protein>
<gene>
    <name evidence="2" type="ORF">SORBI_3006G061401</name>
</gene>
<evidence type="ECO:0000313" key="2">
    <source>
        <dbReference type="EMBL" id="OQU81457.1"/>
    </source>
</evidence>
<dbReference type="EMBL" id="CM000765">
    <property type="protein sequence ID" value="OQU81457.1"/>
    <property type="molecule type" value="Genomic_DNA"/>
</dbReference>
<evidence type="ECO:0000256" key="1">
    <source>
        <dbReference type="SAM" id="Phobius"/>
    </source>
</evidence>
<evidence type="ECO:0000313" key="3">
    <source>
        <dbReference type="Proteomes" id="UP000000768"/>
    </source>
</evidence>
<reference evidence="2 3" key="1">
    <citation type="journal article" date="2009" name="Nature">
        <title>The Sorghum bicolor genome and the diversification of grasses.</title>
        <authorList>
            <person name="Paterson A.H."/>
            <person name="Bowers J.E."/>
            <person name="Bruggmann R."/>
            <person name="Dubchak I."/>
            <person name="Grimwood J."/>
            <person name="Gundlach H."/>
            <person name="Haberer G."/>
            <person name="Hellsten U."/>
            <person name="Mitros T."/>
            <person name="Poliakov A."/>
            <person name="Schmutz J."/>
            <person name="Spannagl M."/>
            <person name="Tang H."/>
            <person name="Wang X."/>
            <person name="Wicker T."/>
            <person name="Bharti A.K."/>
            <person name="Chapman J."/>
            <person name="Feltus F.A."/>
            <person name="Gowik U."/>
            <person name="Grigoriev I.V."/>
            <person name="Lyons E."/>
            <person name="Maher C.A."/>
            <person name="Martis M."/>
            <person name="Narechania A."/>
            <person name="Otillar R.P."/>
            <person name="Penning B.W."/>
            <person name="Salamov A.A."/>
            <person name="Wang Y."/>
            <person name="Zhang L."/>
            <person name="Carpita N.C."/>
            <person name="Freeling M."/>
            <person name="Gingle A.R."/>
            <person name="Hash C.T."/>
            <person name="Keller B."/>
            <person name="Klein P."/>
            <person name="Kresovich S."/>
            <person name="McCann M.C."/>
            <person name="Ming R."/>
            <person name="Peterson D.G."/>
            <person name="Mehboob-ur-Rahman"/>
            <person name="Ware D."/>
            <person name="Westhoff P."/>
            <person name="Mayer K.F."/>
            <person name="Messing J."/>
            <person name="Rokhsar D.S."/>
        </authorList>
    </citation>
    <scope>NUCLEOTIDE SEQUENCE [LARGE SCALE GENOMIC DNA]</scope>
    <source>
        <strain evidence="3">cv. BTx623</strain>
    </source>
</reference>
<name>A0A1Z5RCL2_SORBI</name>
<feature type="transmembrane region" description="Helical" evidence="1">
    <location>
        <begin position="20"/>
        <end position="43"/>
    </location>
</feature>
<keyword evidence="3" id="KW-1185">Reference proteome</keyword>
<sequence>MPRLHGVTARLDGATSSPAITIALVPFPCPSMRWLYFILFIHFDDKLNLHCNRFMLSYNLF</sequence>
<keyword evidence="1" id="KW-1133">Transmembrane helix</keyword>
<organism evidence="2 3">
    <name type="scientific">Sorghum bicolor</name>
    <name type="common">Sorghum</name>
    <name type="synonym">Sorghum vulgare</name>
    <dbReference type="NCBI Taxonomy" id="4558"/>
    <lineage>
        <taxon>Eukaryota</taxon>
        <taxon>Viridiplantae</taxon>
        <taxon>Streptophyta</taxon>
        <taxon>Embryophyta</taxon>
        <taxon>Tracheophyta</taxon>
        <taxon>Spermatophyta</taxon>
        <taxon>Magnoliopsida</taxon>
        <taxon>Liliopsida</taxon>
        <taxon>Poales</taxon>
        <taxon>Poaceae</taxon>
        <taxon>PACMAD clade</taxon>
        <taxon>Panicoideae</taxon>
        <taxon>Andropogonodae</taxon>
        <taxon>Andropogoneae</taxon>
        <taxon>Sorghinae</taxon>
        <taxon>Sorghum</taxon>
    </lineage>
</organism>
<dbReference type="InParanoid" id="A0A1Z5RCL2"/>
<dbReference type="Proteomes" id="UP000000768">
    <property type="component" value="Chromosome 6"/>
</dbReference>
<proteinExistence type="predicted"/>